<dbReference type="Gene3D" id="3.40.50.1820">
    <property type="entry name" value="alpha/beta hydrolase"/>
    <property type="match status" value="1"/>
</dbReference>
<dbReference type="Pfam" id="PF07859">
    <property type="entry name" value="Abhydrolase_3"/>
    <property type="match status" value="1"/>
</dbReference>
<accession>K0PZA0</accession>
<dbReference type="InterPro" id="IPR029058">
    <property type="entry name" value="AB_hydrolase_fold"/>
</dbReference>
<dbReference type="GO" id="GO:0016787">
    <property type="term" value="F:hydrolase activity"/>
    <property type="evidence" value="ECO:0007669"/>
    <property type="project" value="InterPro"/>
</dbReference>
<reference evidence="2 3" key="1">
    <citation type="journal article" date="2013" name="Genome Announc.">
        <title>Draft Genome Sequence of Rhizobium mesoamericanum STM3625, a Nitrogen-Fixing Symbiont of Mimosa pudica Isolated in French Guiana (South America).</title>
        <authorList>
            <person name="Moulin L."/>
            <person name="Mornico D."/>
            <person name="Melkonian R."/>
            <person name="Klonowska A."/>
        </authorList>
    </citation>
    <scope>NUCLEOTIDE SEQUENCE [LARGE SCALE GENOMIC DNA]</scope>
    <source>
        <strain evidence="2 3">STM3625</strain>
    </source>
</reference>
<gene>
    <name evidence="2" type="ORF">BN77_2471</name>
</gene>
<organism evidence="2 3">
    <name type="scientific">Rhizobium mesoamericanum STM3625</name>
    <dbReference type="NCBI Taxonomy" id="1211777"/>
    <lineage>
        <taxon>Bacteria</taxon>
        <taxon>Pseudomonadati</taxon>
        <taxon>Pseudomonadota</taxon>
        <taxon>Alphaproteobacteria</taxon>
        <taxon>Hyphomicrobiales</taxon>
        <taxon>Rhizobiaceae</taxon>
        <taxon>Rhizobium/Agrobacterium group</taxon>
        <taxon>Rhizobium</taxon>
    </lineage>
</organism>
<dbReference type="SUPFAM" id="SSF53474">
    <property type="entry name" value="alpha/beta-Hydrolases"/>
    <property type="match status" value="1"/>
</dbReference>
<protein>
    <recommendedName>
        <fullName evidence="1">Alpha/beta hydrolase fold-3 domain-containing protein</fullName>
    </recommendedName>
</protein>
<dbReference type="eggNOG" id="COG0657">
    <property type="taxonomic scope" value="Bacteria"/>
</dbReference>
<evidence type="ECO:0000259" key="1">
    <source>
        <dbReference type="Pfam" id="PF07859"/>
    </source>
</evidence>
<keyword evidence="3" id="KW-1185">Reference proteome</keyword>
<evidence type="ECO:0000313" key="2">
    <source>
        <dbReference type="EMBL" id="CCM75329.1"/>
    </source>
</evidence>
<dbReference type="RefSeq" id="WP_007531972.1">
    <property type="nucleotide sequence ID" value="NZ_HF536772.1"/>
</dbReference>
<feature type="domain" description="Alpha/beta hydrolase fold-3" evidence="1">
    <location>
        <begin position="15"/>
        <end position="111"/>
    </location>
</feature>
<name>K0PZA0_9HYPH</name>
<comment type="caution">
    <text evidence="2">The sequence shown here is derived from an EMBL/GenBank/DDBJ whole genome shotgun (WGS) entry which is preliminary data.</text>
</comment>
<evidence type="ECO:0000313" key="3">
    <source>
        <dbReference type="Proteomes" id="UP000009319"/>
    </source>
</evidence>
<dbReference type="EMBL" id="CANI01000013">
    <property type="protein sequence ID" value="CCM75329.1"/>
    <property type="molecule type" value="Genomic_DNA"/>
</dbReference>
<dbReference type="InterPro" id="IPR013094">
    <property type="entry name" value="AB_hydrolase_3"/>
</dbReference>
<sequence>MVLRLRSRSPPILHRRTSSTRFLNQSFGQGPWMAEELMSQFFDELAPSTSARVPLPKDASSCNLEGMPPTLIMTAENDVARDGGEAYARKVMQAVVRVSAVRFLGTIHDFAVLDLLADTPAAQGAVSCSGIEKHFR</sequence>
<dbReference type="STRING" id="1211777.BN77_2471"/>
<dbReference type="AlphaFoldDB" id="K0PZA0"/>
<dbReference type="Proteomes" id="UP000009319">
    <property type="component" value="Unassembled WGS sequence"/>
</dbReference>
<dbReference type="HOGENOM" id="CLU_1873775_0_0_5"/>
<proteinExistence type="predicted"/>